<name>A0A843XU81_COLES</name>
<proteinExistence type="predicted"/>
<accession>A0A843XU81</accession>
<gene>
    <name evidence="1" type="ORF">Taro_055624</name>
</gene>
<comment type="caution">
    <text evidence="1">The sequence shown here is derived from an EMBL/GenBank/DDBJ whole genome shotgun (WGS) entry which is preliminary data.</text>
</comment>
<dbReference type="EMBL" id="NMUH01013260">
    <property type="protein sequence ID" value="MQM22570.1"/>
    <property type="molecule type" value="Genomic_DNA"/>
</dbReference>
<dbReference type="AlphaFoldDB" id="A0A843XU81"/>
<organism evidence="1 2">
    <name type="scientific">Colocasia esculenta</name>
    <name type="common">Wild taro</name>
    <name type="synonym">Arum esculentum</name>
    <dbReference type="NCBI Taxonomy" id="4460"/>
    <lineage>
        <taxon>Eukaryota</taxon>
        <taxon>Viridiplantae</taxon>
        <taxon>Streptophyta</taxon>
        <taxon>Embryophyta</taxon>
        <taxon>Tracheophyta</taxon>
        <taxon>Spermatophyta</taxon>
        <taxon>Magnoliopsida</taxon>
        <taxon>Liliopsida</taxon>
        <taxon>Araceae</taxon>
        <taxon>Aroideae</taxon>
        <taxon>Colocasieae</taxon>
        <taxon>Colocasia</taxon>
    </lineage>
</organism>
<reference evidence="1" key="1">
    <citation type="submission" date="2017-07" db="EMBL/GenBank/DDBJ databases">
        <title>Taro Niue Genome Assembly and Annotation.</title>
        <authorList>
            <person name="Atibalentja N."/>
            <person name="Keating K."/>
            <person name="Fields C.J."/>
        </authorList>
    </citation>
    <scope>NUCLEOTIDE SEQUENCE</scope>
    <source>
        <strain evidence="1">Niue_2</strain>
        <tissue evidence="1">Leaf</tissue>
    </source>
</reference>
<sequence>MDLVAFSGSEGLRPLAPPFFPLSSSLPFPLFSGSGGLPPAIRHYGAAGSSCGAATRAWSEEEAANRREGPFVGWFLRSKGGCRDTSLEATSNLSPSGSDRLAVAFPFALQFRVLQVQVRCSWSSPAFGCVLAAKAERACVWCVLHRCRVVVSWRWLVVNSSEVFLEFFSVGSGGNEVSPRAVLCAFLVAVALPSRLRCIAWLPCVLVEVSQNHLMLFCVLSDGSCCLVVWVVHSGEGSSQDRPLSLLVEVLPRSALCLFWATVVLPLWFEVCRLIGLHSSEVLPGWLLALLVEFLPKAASCCFGCRVVCLAVRLAAALASLSRRSWWSGECRGARLAVIRMEVSVSHCGFASRVWKRLVRVSFLCFRRLLGVVVLRYGVVFPGCASAGADVAYCALLGLQFFVCGFGRSLAESPSR</sequence>
<dbReference type="Proteomes" id="UP000652761">
    <property type="component" value="Unassembled WGS sequence"/>
</dbReference>
<keyword evidence="2" id="KW-1185">Reference proteome</keyword>
<evidence type="ECO:0000313" key="2">
    <source>
        <dbReference type="Proteomes" id="UP000652761"/>
    </source>
</evidence>
<protein>
    <submittedName>
        <fullName evidence="1">Uncharacterized protein</fullName>
    </submittedName>
</protein>
<evidence type="ECO:0000313" key="1">
    <source>
        <dbReference type="EMBL" id="MQM22570.1"/>
    </source>
</evidence>